<dbReference type="EMBL" id="CAMXCT030000335">
    <property type="protein sequence ID" value="CAL4764617.1"/>
    <property type="molecule type" value="Genomic_DNA"/>
</dbReference>
<feature type="compositionally biased region" description="Low complexity" evidence="1">
    <location>
        <begin position="483"/>
        <end position="492"/>
    </location>
</feature>
<protein>
    <submittedName>
        <fullName evidence="2">Uncharacterized protein</fullName>
    </submittedName>
</protein>
<dbReference type="Proteomes" id="UP001152797">
    <property type="component" value="Unassembled WGS sequence"/>
</dbReference>
<comment type="caution">
    <text evidence="2">The sequence shown here is derived from an EMBL/GenBank/DDBJ whole genome shotgun (WGS) entry which is preliminary data.</text>
</comment>
<gene>
    <name evidence="2" type="ORF">C1SCF055_LOCUS5457</name>
</gene>
<dbReference type="EMBL" id="CAMXCT010000335">
    <property type="protein sequence ID" value="CAI3977305.1"/>
    <property type="molecule type" value="Genomic_DNA"/>
</dbReference>
<feature type="compositionally biased region" description="Basic and acidic residues" evidence="1">
    <location>
        <begin position="380"/>
        <end position="401"/>
    </location>
</feature>
<feature type="compositionally biased region" description="Basic residues" evidence="1">
    <location>
        <begin position="462"/>
        <end position="474"/>
    </location>
</feature>
<dbReference type="AlphaFoldDB" id="A0A9P1BRA7"/>
<dbReference type="EMBL" id="CAMXCT020000335">
    <property type="protein sequence ID" value="CAL1130680.1"/>
    <property type="molecule type" value="Genomic_DNA"/>
</dbReference>
<feature type="compositionally biased region" description="Basic and acidic residues" evidence="1">
    <location>
        <begin position="690"/>
        <end position="702"/>
    </location>
</feature>
<feature type="compositionally biased region" description="Basic residues" evidence="1">
    <location>
        <begin position="170"/>
        <end position="195"/>
    </location>
</feature>
<organism evidence="2">
    <name type="scientific">Cladocopium goreaui</name>
    <dbReference type="NCBI Taxonomy" id="2562237"/>
    <lineage>
        <taxon>Eukaryota</taxon>
        <taxon>Sar</taxon>
        <taxon>Alveolata</taxon>
        <taxon>Dinophyceae</taxon>
        <taxon>Suessiales</taxon>
        <taxon>Symbiodiniaceae</taxon>
        <taxon>Cladocopium</taxon>
    </lineage>
</organism>
<evidence type="ECO:0000256" key="1">
    <source>
        <dbReference type="SAM" id="MobiDB-lite"/>
    </source>
</evidence>
<feature type="region of interest" description="Disordered" evidence="1">
    <location>
        <begin position="626"/>
        <end position="702"/>
    </location>
</feature>
<evidence type="ECO:0000313" key="4">
    <source>
        <dbReference type="Proteomes" id="UP001152797"/>
    </source>
</evidence>
<feature type="region of interest" description="Disordered" evidence="1">
    <location>
        <begin position="380"/>
        <end position="410"/>
    </location>
</feature>
<feature type="region of interest" description="Disordered" evidence="1">
    <location>
        <begin position="71"/>
        <end position="208"/>
    </location>
</feature>
<accession>A0A9P1BRA7</accession>
<proteinExistence type="predicted"/>
<sequence length="702" mass="77030">MPPPCNKCKRSVAQEGDTWCLGCASLEHAQNVLRQPWRSQPLRLVAEEALLSGARLVRAFSNLDQQIQVGVAGSNRAPETSAKSRASRPPSRSPRRDTRPPLRRSPARAAAAEPSVDRESDSDIFEEEEEEEEEPPTEVKKEDSGGGRPPEPEGPPPGQRSDRPAERRSEHKRHHHSENRTHHQKSTSGKKKRRGGAGQEALTRPIAVSGLAMATSGDAFGEGATEPQPGEPGYMERLGALMRDAPRPTTMQQYNVEEAAFWTHRHVPAGSVLEFLSMGEDGASPEGLVALLVTGRTSQPDGIWLEVNVLGAEEDATKKEMQKYFKGGRRQVHICYPGPNGACPQRDELGYHLKEFRWFPPGDYSGRFLNNYAMKKVKDGPGLELSEQGRSKGPSKEREATRAAPGTLVLDKVKTEMIDLTRGRSRSASRSQTRKKVRIGDALAQAALAQQQTRCKRESSRSQKKKKKKHKGKKKSSEDESSDSGSSTESSSLHPPLKRKSMKEPVSVFKMLEHQAYEFLAQDGVMDQERGEEDYGQRPKLVTYYQLALRPNLDVKSRDAKELALLCRALDLLREGRLDAMADMLAARLMAVETSTKQGWATARHLEIHPEEEGTTPAHVLLAAQKHGKQVEKAGGKGSWSQSQSWSGDWYGGGGKNKGKHKDGKGKGKKGKAKGKGGKGWESWGTPAGEKGDGKKGAEAAA</sequence>
<feature type="compositionally biased region" description="Basic and acidic residues" evidence="1">
    <location>
        <begin position="160"/>
        <end position="169"/>
    </location>
</feature>
<reference evidence="3" key="2">
    <citation type="submission" date="2024-04" db="EMBL/GenBank/DDBJ databases">
        <authorList>
            <person name="Chen Y."/>
            <person name="Shah S."/>
            <person name="Dougan E. K."/>
            <person name="Thang M."/>
            <person name="Chan C."/>
        </authorList>
    </citation>
    <scope>NUCLEOTIDE SEQUENCE [LARGE SCALE GENOMIC DNA]</scope>
</reference>
<feature type="compositionally biased region" description="Low complexity" evidence="1">
    <location>
        <begin position="639"/>
        <end position="649"/>
    </location>
</feature>
<evidence type="ECO:0000313" key="3">
    <source>
        <dbReference type="EMBL" id="CAL1130680.1"/>
    </source>
</evidence>
<evidence type="ECO:0000313" key="2">
    <source>
        <dbReference type="EMBL" id="CAI3977305.1"/>
    </source>
</evidence>
<feature type="region of interest" description="Disordered" evidence="1">
    <location>
        <begin position="448"/>
        <end position="501"/>
    </location>
</feature>
<keyword evidence="4" id="KW-1185">Reference proteome</keyword>
<feature type="compositionally biased region" description="Basic residues" evidence="1">
    <location>
        <begin position="657"/>
        <end position="677"/>
    </location>
</feature>
<feature type="compositionally biased region" description="Acidic residues" evidence="1">
    <location>
        <begin position="122"/>
        <end position="136"/>
    </location>
</feature>
<name>A0A9P1BRA7_9DINO</name>
<reference evidence="2" key="1">
    <citation type="submission" date="2022-10" db="EMBL/GenBank/DDBJ databases">
        <authorList>
            <person name="Chen Y."/>
            <person name="Dougan E. K."/>
            <person name="Chan C."/>
            <person name="Rhodes N."/>
            <person name="Thang M."/>
        </authorList>
    </citation>
    <scope>NUCLEOTIDE SEQUENCE</scope>
</reference>